<evidence type="ECO:0000313" key="1">
    <source>
        <dbReference type="EMBL" id="CAJ2655064.1"/>
    </source>
</evidence>
<reference evidence="1" key="1">
    <citation type="submission" date="2023-10" db="EMBL/GenBank/DDBJ databases">
        <authorList>
            <person name="Rodriguez Cubillos JULIANA M."/>
            <person name="De Vega J."/>
        </authorList>
    </citation>
    <scope>NUCLEOTIDE SEQUENCE</scope>
</reference>
<protein>
    <submittedName>
        <fullName evidence="1">Uncharacterized protein</fullName>
    </submittedName>
</protein>
<gene>
    <name evidence="1" type="ORF">MILVUS5_LOCUS22073</name>
</gene>
<dbReference type="EMBL" id="CASHSV030000206">
    <property type="protein sequence ID" value="CAJ2655064.1"/>
    <property type="molecule type" value="Genomic_DNA"/>
</dbReference>
<name>A0ACB0KG86_TRIPR</name>
<evidence type="ECO:0000313" key="2">
    <source>
        <dbReference type="Proteomes" id="UP001177021"/>
    </source>
</evidence>
<proteinExistence type="predicted"/>
<organism evidence="1 2">
    <name type="scientific">Trifolium pratense</name>
    <name type="common">Red clover</name>
    <dbReference type="NCBI Taxonomy" id="57577"/>
    <lineage>
        <taxon>Eukaryota</taxon>
        <taxon>Viridiplantae</taxon>
        <taxon>Streptophyta</taxon>
        <taxon>Embryophyta</taxon>
        <taxon>Tracheophyta</taxon>
        <taxon>Spermatophyta</taxon>
        <taxon>Magnoliopsida</taxon>
        <taxon>eudicotyledons</taxon>
        <taxon>Gunneridae</taxon>
        <taxon>Pentapetalae</taxon>
        <taxon>rosids</taxon>
        <taxon>fabids</taxon>
        <taxon>Fabales</taxon>
        <taxon>Fabaceae</taxon>
        <taxon>Papilionoideae</taxon>
        <taxon>50 kb inversion clade</taxon>
        <taxon>NPAAA clade</taxon>
        <taxon>Hologalegina</taxon>
        <taxon>IRL clade</taxon>
        <taxon>Trifolieae</taxon>
        <taxon>Trifolium</taxon>
    </lineage>
</organism>
<dbReference type="Proteomes" id="UP001177021">
    <property type="component" value="Unassembled WGS sequence"/>
</dbReference>
<keyword evidence="2" id="KW-1185">Reference proteome</keyword>
<accession>A0ACB0KG86</accession>
<comment type="caution">
    <text evidence="1">The sequence shown here is derived from an EMBL/GenBank/DDBJ whole genome shotgun (WGS) entry which is preliminary data.</text>
</comment>
<sequence>MIQNADMRLESGTCNVCSAPCSSCMHLNQAIMGSKAEEYSDENCRLVEDKRYSTDKGDESYVRSRTCERLKHSGSETSNMPSIFSSHDSLSENTKTKQAFSEKCQDSKCLEGLDDNINCINRPGNTNLVSCGNQINSDKINISSSSASVSLFGEQESRNAQSVDISGSSEILSKYADVPEKLSECGIENVDSSLTKEREPIIVSGEKSLPYKDELLSDTAKVSQKMYPKSEADADNDVSVAEDGEHKRSAHDGLHEKVVERVNSLGISVPQPEDESDESDVIEHDVKVCDICGDAGQEKDLAICSRCIDGAEHTYCMREKPQEFPKGDWLCEECQCAEETAANQRLDVEGKNSHKVGSSSQISGKRSSEIMEVAEVAKRRALESSTGSPKASSPRRLVPLSRESSFKNLDNGMVKPGQTSRRMGSLLKCSSFNNFNSKSRGKLDDDVRQKQKVGGGEHVSKNMEIPGGTVRKSMSFKSSNLGRATVSKVKMLSSKSGTSQDLKGSSLAKESAVFDRKSLSKIDRPVVCSTMASSVISTSKHDQEFKVNHVGKSSSLSKPVNKISNKIPEPQAISGRTSTSVYETQQDGLPRLRETANQVDKTKDSYTHRMRSGTSASTPPFCHKCKDHGHATECCTVGGTHEFGADRLVTSTSSSKELHKGSRLKAALQAAMLKRPEIHKKKYLHDQSATSDTVLKCKVSSQDQVEVSASNTLKKSISVEETNVRHERQNSTFETSKCLSVNDLNHIKTDLCSQLKNSDSISPSEKPAVRDLPNHVLAISSVTSEMSAVPEYKYIWQGVFEVSRSGKSPNLYTGIQAHLSSCASPKVLDVVNKILPEISLHEVSRLSTWPSHFRQCGAKEDNIALYFFAKDIESYERHYKSLLDHMIRHDLALKGFIDGVELLIFASNQLPENSQRWNMLFFLWGIFKGRRVNHSDSVKNIVLPSLNVAVPIEKDFPTAVMTLSDTRCSPVRINEESIACGKDCSELPATSIDQGHIMLSKDFDIKDTIVDQTHLGSQVNFDRQDSRINNTKSSSRISTNVIQPCREMNTIDSSLKENGSLSEHGLHRESKSPEEAGTIVRAMIVETKPDYGISVKQENSLSSRIPFLDNQEILTANSTLKDKISERTNNDENQRRPKRKEREDDLNINVEATFQGDLALEAVNCQLPNDIKVAHIDHSNTVMEAPAASCQEMPRTKMNRKLEDTDSSSKLQSGFSGVYGCHNSVARDSLTGSSTSLVNDFGSSSSVEDKGCKESCDEKIIHEDLGKMEKTFFPIDRHNTTDSRLVLNSMSMKGSHECREQFEVGIPSLELALGGEMKQSKNGTLPFLAGQADKKNNQEKTPDCLEAEQEDDDSLAASLSLSLSFPSSNKETTIPASKDEHHMNSSLLLFGRFTDK</sequence>